<gene>
    <name evidence="2" type="ORF">PGLA1383_LOCUS8420</name>
</gene>
<organism evidence="2 3">
    <name type="scientific">Polarella glacialis</name>
    <name type="common">Dinoflagellate</name>
    <dbReference type="NCBI Taxonomy" id="89957"/>
    <lineage>
        <taxon>Eukaryota</taxon>
        <taxon>Sar</taxon>
        <taxon>Alveolata</taxon>
        <taxon>Dinophyceae</taxon>
        <taxon>Suessiales</taxon>
        <taxon>Suessiaceae</taxon>
        <taxon>Polarella</taxon>
    </lineage>
</organism>
<protein>
    <recommendedName>
        <fullName evidence="1">Cytochrome b5 heme-binding domain-containing protein</fullName>
    </recommendedName>
</protein>
<feature type="non-terminal residue" evidence="2">
    <location>
        <position position="184"/>
    </location>
</feature>
<accession>A0A813DLY5</accession>
<evidence type="ECO:0000259" key="1">
    <source>
        <dbReference type="PROSITE" id="PS50255"/>
    </source>
</evidence>
<proteinExistence type="predicted"/>
<keyword evidence="3" id="KW-1185">Reference proteome</keyword>
<dbReference type="InterPro" id="IPR036400">
    <property type="entry name" value="Cyt_B5-like_heme/steroid_sf"/>
</dbReference>
<dbReference type="Gene3D" id="3.10.120.10">
    <property type="entry name" value="Cytochrome b5-like heme/steroid binding domain"/>
    <property type="match status" value="1"/>
</dbReference>
<dbReference type="AlphaFoldDB" id="A0A813DLY5"/>
<sequence length="184" mass="20591">GPFLQGAIMSEQVVGMERRTSRDSTDTVWEEAQGAQEDDLEEITRGSKEETLFRKLNHFVMEKWGPKGASARPSLTAEELAKHLSAEDFWVVIDGMVFDVGPFLRGEVKHPGGKKILQRQLEQSGREAGERFVRWHNPAGNAVRRAPDHFVGDLEGWVRPAKQSALSRLVGHLCCCRRRATGKG</sequence>
<comment type="caution">
    <text evidence="2">The sequence shown here is derived from an EMBL/GenBank/DDBJ whole genome shotgun (WGS) entry which is preliminary data.</text>
</comment>
<dbReference type="SMART" id="SM01117">
    <property type="entry name" value="Cyt-b5"/>
    <property type="match status" value="1"/>
</dbReference>
<feature type="domain" description="Cytochrome b5 heme-binding" evidence="1">
    <location>
        <begin position="72"/>
        <end position="155"/>
    </location>
</feature>
<reference evidence="2" key="1">
    <citation type="submission" date="2021-02" db="EMBL/GenBank/DDBJ databases">
        <authorList>
            <person name="Dougan E. K."/>
            <person name="Rhodes N."/>
            <person name="Thang M."/>
            <person name="Chan C."/>
        </authorList>
    </citation>
    <scope>NUCLEOTIDE SEQUENCE</scope>
</reference>
<dbReference type="InterPro" id="IPR001199">
    <property type="entry name" value="Cyt_B5-like_heme/steroid-bd"/>
</dbReference>
<evidence type="ECO:0000313" key="2">
    <source>
        <dbReference type="EMBL" id="CAE8589673.1"/>
    </source>
</evidence>
<name>A0A813DLY5_POLGL</name>
<dbReference type="OrthoDB" id="260519at2759"/>
<dbReference type="Pfam" id="PF00173">
    <property type="entry name" value="Cyt-b5"/>
    <property type="match status" value="1"/>
</dbReference>
<evidence type="ECO:0000313" key="3">
    <source>
        <dbReference type="Proteomes" id="UP000654075"/>
    </source>
</evidence>
<dbReference type="SUPFAM" id="SSF55856">
    <property type="entry name" value="Cytochrome b5-like heme/steroid binding domain"/>
    <property type="match status" value="1"/>
</dbReference>
<dbReference type="Proteomes" id="UP000654075">
    <property type="component" value="Unassembled WGS sequence"/>
</dbReference>
<dbReference type="PROSITE" id="PS50255">
    <property type="entry name" value="CYTOCHROME_B5_2"/>
    <property type="match status" value="1"/>
</dbReference>
<dbReference type="EMBL" id="CAJNNV010003820">
    <property type="protein sequence ID" value="CAE8589673.1"/>
    <property type="molecule type" value="Genomic_DNA"/>
</dbReference>